<feature type="compositionally biased region" description="Basic and acidic residues" evidence="1">
    <location>
        <begin position="80"/>
        <end position="94"/>
    </location>
</feature>
<organism evidence="2 3">
    <name type="scientific">Durusdinium trenchii</name>
    <dbReference type="NCBI Taxonomy" id="1381693"/>
    <lineage>
        <taxon>Eukaryota</taxon>
        <taxon>Sar</taxon>
        <taxon>Alveolata</taxon>
        <taxon>Dinophyceae</taxon>
        <taxon>Suessiales</taxon>
        <taxon>Symbiodiniaceae</taxon>
        <taxon>Durusdinium</taxon>
    </lineage>
</organism>
<feature type="compositionally biased region" description="Low complexity" evidence="1">
    <location>
        <begin position="148"/>
        <end position="168"/>
    </location>
</feature>
<accession>A0ABP0HGZ2</accession>
<dbReference type="Proteomes" id="UP001642484">
    <property type="component" value="Unassembled WGS sequence"/>
</dbReference>
<keyword evidence="3" id="KW-1185">Reference proteome</keyword>
<feature type="region of interest" description="Disordered" evidence="1">
    <location>
        <begin position="124"/>
        <end position="198"/>
    </location>
</feature>
<protein>
    <submittedName>
        <fullName evidence="2">Uncharacterized protein</fullName>
    </submittedName>
</protein>
<evidence type="ECO:0000313" key="2">
    <source>
        <dbReference type="EMBL" id="CAK8989058.1"/>
    </source>
</evidence>
<sequence length="198" mass="21158">MALDEDWDPELEAALAASRVDFFGGAAAQDLELIAALEASRVRPEDLELERAIQASLYARRESPEDLKDVEAALKASQQDQEKDSKQRDLIKKQEDGSDLFQAALRASRVDLGPRGISQVAKIMATGDPNLGQAQVLAKRPESRSTRPSHSGAGPPPSAAAKRGASSALRHTGAALAQGKRGGDKMAKRASASRAHRR</sequence>
<evidence type="ECO:0000256" key="1">
    <source>
        <dbReference type="SAM" id="MobiDB-lite"/>
    </source>
</evidence>
<comment type="caution">
    <text evidence="2">The sequence shown here is derived from an EMBL/GenBank/DDBJ whole genome shotgun (WGS) entry which is preliminary data.</text>
</comment>
<reference evidence="2 3" key="1">
    <citation type="submission" date="2024-02" db="EMBL/GenBank/DDBJ databases">
        <authorList>
            <person name="Chen Y."/>
            <person name="Shah S."/>
            <person name="Dougan E. K."/>
            <person name="Thang M."/>
            <person name="Chan C."/>
        </authorList>
    </citation>
    <scope>NUCLEOTIDE SEQUENCE [LARGE SCALE GENOMIC DNA]</scope>
</reference>
<dbReference type="EMBL" id="CAXAMN010000503">
    <property type="protein sequence ID" value="CAK8989058.1"/>
    <property type="molecule type" value="Genomic_DNA"/>
</dbReference>
<feature type="compositionally biased region" description="Basic and acidic residues" evidence="1">
    <location>
        <begin position="60"/>
        <end position="72"/>
    </location>
</feature>
<feature type="compositionally biased region" description="Low complexity" evidence="1">
    <location>
        <begin position="189"/>
        <end position="198"/>
    </location>
</feature>
<evidence type="ECO:0000313" key="3">
    <source>
        <dbReference type="Proteomes" id="UP001642484"/>
    </source>
</evidence>
<proteinExistence type="predicted"/>
<gene>
    <name evidence="2" type="ORF">CCMP2556_LOCUS1500</name>
</gene>
<feature type="region of interest" description="Disordered" evidence="1">
    <location>
        <begin position="60"/>
        <end position="94"/>
    </location>
</feature>
<name>A0ABP0HGZ2_9DINO</name>